<dbReference type="Proteomes" id="UP000077051">
    <property type="component" value="Unassembled WGS sequence"/>
</dbReference>
<evidence type="ECO:0000313" key="4">
    <source>
        <dbReference type="Proteomes" id="UP000077051"/>
    </source>
</evidence>
<comment type="caution">
    <text evidence="3">The sequence shown here is derived from an EMBL/GenBank/DDBJ whole genome shotgun (WGS) entry which is preliminary data.</text>
</comment>
<dbReference type="Gene3D" id="2.60.120.620">
    <property type="entry name" value="q2cbj1_9rhob like domain"/>
    <property type="match status" value="1"/>
</dbReference>
<dbReference type="EMBL" id="AMYB01000002">
    <property type="protein sequence ID" value="OAD05809.1"/>
    <property type="molecule type" value="Genomic_DNA"/>
</dbReference>
<dbReference type="SUPFAM" id="SSF51197">
    <property type="entry name" value="Clavaminate synthase-like"/>
    <property type="match status" value="1"/>
</dbReference>
<dbReference type="PANTHER" id="PTHR20883">
    <property type="entry name" value="PHYTANOYL-COA DIOXYGENASE DOMAIN CONTAINING 1"/>
    <property type="match status" value="1"/>
</dbReference>
<proteinExistence type="inferred from homology"/>
<evidence type="ECO:0000313" key="3">
    <source>
        <dbReference type="EMBL" id="OAD05809.1"/>
    </source>
</evidence>
<comment type="cofactor">
    <cofactor evidence="1">
        <name>Fe cation</name>
        <dbReference type="ChEBI" id="CHEBI:24875"/>
    </cofactor>
</comment>
<gene>
    <name evidence="3" type="ORF">MUCCIDRAFT_176428</name>
</gene>
<evidence type="ECO:0000256" key="1">
    <source>
        <dbReference type="ARBA" id="ARBA00001962"/>
    </source>
</evidence>
<accession>A0A168N5F4</accession>
<dbReference type="STRING" id="747725.A0A168N5F4"/>
<keyword evidence="4" id="KW-1185">Reference proteome</keyword>
<evidence type="ECO:0008006" key="5">
    <source>
        <dbReference type="Google" id="ProtNLM"/>
    </source>
</evidence>
<dbReference type="PANTHER" id="PTHR20883:SF48">
    <property type="entry name" value="ECTOINE DIOXYGENASE"/>
    <property type="match status" value="1"/>
</dbReference>
<dbReference type="OrthoDB" id="445007at2759"/>
<dbReference type="InterPro" id="IPR008775">
    <property type="entry name" value="Phytyl_CoA_dOase-like"/>
</dbReference>
<dbReference type="AlphaFoldDB" id="A0A168N5F4"/>
<reference evidence="3 4" key="1">
    <citation type="submission" date="2015-06" db="EMBL/GenBank/DDBJ databases">
        <title>Expansion of signal transduction pathways in fungi by whole-genome duplication.</title>
        <authorList>
            <consortium name="DOE Joint Genome Institute"/>
            <person name="Corrochano L.M."/>
            <person name="Kuo A."/>
            <person name="Marcet-Houben M."/>
            <person name="Polaino S."/>
            <person name="Salamov A."/>
            <person name="Villalobos J.M."/>
            <person name="Alvarez M.I."/>
            <person name="Avalos J."/>
            <person name="Benito E.P."/>
            <person name="Benoit I."/>
            <person name="Burger G."/>
            <person name="Camino L.P."/>
            <person name="Canovas D."/>
            <person name="Cerda-Olmedo E."/>
            <person name="Cheng J.-F."/>
            <person name="Dominguez A."/>
            <person name="Elias M."/>
            <person name="Eslava A.P."/>
            <person name="Glaser F."/>
            <person name="Grimwood J."/>
            <person name="Gutierrez G."/>
            <person name="Heitman J."/>
            <person name="Henrissat B."/>
            <person name="Iturriaga E.A."/>
            <person name="Lang B.F."/>
            <person name="Lavin J.L."/>
            <person name="Lee S."/>
            <person name="Li W."/>
            <person name="Lindquist E."/>
            <person name="Lopez-Garcia S."/>
            <person name="Luque E.M."/>
            <person name="Marcos A.T."/>
            <person name="Martin J."/>
            <person name="Mccluskey K."/>
            <person name="Medina H.R."/>
            <person name="Miralles-Duran A."/>
            <person name="Miyazaki A."/>
            <person name="Munoz-Torres E."/>
            <person name="Oguiza J.A."/>
            <person name="Ohm R."/>
            <person name="Olmedo M."/>
            <person name="Orejas M."/>
            <person name="Ortiz-Castellanos L."/>
            <person name="Pisabarro A.G."/>
            <person name="Rodriguez-Romero J."/>
            <person name="Ruiz-Herrera J."/>
            <person name="Ruiz-Vazquez R."/>
            <person name="Sanz C."/>
            <person name="Schackwitz W."/>
            <person name="Schmutz J."/>
            <person name="Shahriari M."/>
            <person name="Shelest E."/>
            <person name="Silva-Franco F."/>
            <person name="Soanes D."/>
            <person name="Syed K."/>
            <person name="Tagua V.G."/>
            <person name="Talbot N.J."/>
            <person name="Thon M."/>
            <person name="De Vries R.P."/>
            <person name="Wiebenga A."/>
            <person name="Yadav J.S."/>
            <person name="Braun E.L."/>
            <person name="Baker S."/>
            <person name="Garre V."/>
            <person name="Horwitz B."/>
            <person name="Torres-Martinez S."/>
            <person name="Idnurm A."/>
            <person name="Herrera-Estrella A."/>
            <person name="Gabaldon T."/>
            <person name="Grigoriev I.V."/>
        </authorList>
    </citation>
    <scope>NUCLEOTIDE SEQUENCE [LARGE SCALE GENOMIC DNA]</scope>
    <source>
        <strain evidence="3 4">CBS 277.49</strain>
    </source>
</reference>
<sequence length="279" mass="31988">MSPIINSVAPNQEPYTLSKQQVDSYHKDGYLLIPDFFSADEHATLEAYCQEFQNWAKEKGKWMQYYEINTVTGENQLCRTENFTPFHDGMASYVNSPRLLQVIKELYGEDYNLYKEKVNYKLPGGGGFPAHQDFKAFRFGQSSHMTVMFTVDATTDENGCLEVVPGSHNNDFEGRSLPQEADGSIAVDWCKQQEWVPVYCKPGSVLIFGAYLAHRSGDNKTEKPRQAVYLTYNAAREGDFRDEYYEEKRKVFPPSYEREEGKDYSEGAIIYNLATPIRS</sequence>
<dbReference type="GO" id="GO:0016491">
    <property type="term" value="F:oxidoreductase activity"/>
    <property type="evidence" value="ECO:0007669"/>
    <property type="project" value="UniProtKB-ARBA"/>
</dbReference>
<name>A0A168N5F4_MUCCL</name>
<dbReference type="Pfam" id="PF05721">
    <property type="entry name" value="PhyH"/>
    <property type="match status" value="1"/>
</dbReference>
<dbReference type="VEuPathDB" id="FungiDB:MUCCIDRAFT_176428"/>
<comment type="similarity">
    <text evidence="2">Belongs to the PhyH family.</text>
</comment>
<organism evidence="3 4">
    <name type="scientific">Mucor lusitanicus CBS 277.49</name>
    <dbReference type="NCBI Taxonomy" id="747725"/>
    <lineage>
        <taxon>Eukaryota</taxon>
        <taxon>Fungi</taxon>
        <taxon>Fungi incertae sedis</taxon>
        <taxon>Mucoromycota</taxon>
        <taxon>Mucoromycotina</taxon>
        <taxon>Mucoromycetes</taxon>
        <taxon>Mucorales</taxon>
        <taxon>Mucorineae</taxon>
        <taxon>Mucoraceae</taxon>
        <taxon>Mucor</taxon>
    </lineage>
</organism>
<protein>
    <recommendedName>
        <fullName evidence="5">Fe2OG dioxygenase domain-containing protein</fullName>
    </recommendedName>
</protein>
<dbReference type="GO" id="GO:0046872">
    <property type="term" value="F:metal ion binding"/>
    <property type="evidence" value="ECO:0007669"/>
    <property type="project" value="UniProtKB-ARBA"/>
</dbReference>
<evidence type="ECO:0000256" key="2">
    <source>
        <dbReference type="ARBA" id="ARBA00005830"/>
    </source>
</evidence>